<evidence type="ECO:0000259" key="11">
    <source>
        <dbReference type="PROSITE" id="PS51007"/>
    </source>
</evidence>
<evidence type="ECO:0000256" key="10">
    <source>
        <dbReference type="SAM" id="SignalP"/>
    </source>
</evidence>
<dbReference type="EMBL" id="WOCD01000003">
    <property type="protein sequence ID" value="MUH72764.1"/>
    <property type="molecule type" value="Genomic_DNA"/>
</dbReference>
<protein>
    <submittedName>
        <fullName evidence="12">C-type cytochrome</fullName>
    </submittedName>
</protein>
<dbReference type="GO" id="GO:0009055">
    <property type="term" value="F:electron transfer activity"/>
    <property type="evidence" value="ECO:0007669"/>
    <property type="project" value="InterPro"/>
</dbReference>
<gene>
    <name evidence="12" type="ORF">GNP35_09830</name>
</gene>
<dbReference type="AlphaFoldDB" id="A0A6N8F9D2"/>
<comment type="caution">
    <text evidence="12">The sequence shown here is derived from an EMBL/GenBank/DDBJ whole genome shotgun (WGS) entry which is preliminary data.</text>
</comment>
<proteinExistence type="predicted"/>
<dbReference type="GO" id="GO:0020037">
    <property type="term" value="F:heme binding"/>
    <property type="evidence" value="ECO:0007669"/>
    <property type="project" value="InterPro"/>
</dbReference>
<evidence type="ECO:0000313" key="12">
    <source>
        <dbReference type="EMBL" id="MUH72764.1"/>
    </source>
</evidence>
<dbReference type="PIRSF" id="PIRSF000005">
    <property type="entry name" value="Cytochrome_c4"/>
    <property type="match status" value="1"/>
</dbReference>
<dbReference type="InterPro" id="IPR050597">
    <property type="entry name" value="Cytochrome_c_Oxidase_Subunit"/>
</dbReference>
<dbReference type="OrthoDB" id="9773456at2"/>
<evidence type="ECO:0000256" key="3">
    <source>
        <dbReference type="ARBA" id="ARBA00022617"/>
    </source>
</evidence>
<evidence type="ECO:0000256" key="6">
    <source>
        <dbReference type="ARBA" id="ARBA00022982"/>
    </source>
</evidence>
<keyword evidence="3 8" id="KW-0349">Heme</keyword>
<feature type="binding site" description="axial binding residue" evidence="9">
    <location>
        <position position="39"/>
    </location>
    <ligand>
        <name>heme c</name>
        <dbReference type="ChEBI" id="CHEBI:61717"/>
        <label>1</label>
    </ligand>
    <ligandPart>
        <name>Fe</name>
        <dbReference type="ChEBI" id="CHEBI:18248"/>
    </ligandPart>
</feature>
<dbReference type="SUPFAM" id="SSF46626">
    <property type="entry name" value="Cytochrome c"/>
    <property type="match status" value="2"/>
</dbReference>
<dbReference type="GO" id="GO:0005506">
    <property type="term" value="F:iron ion binding"/>
    <property type="evidence" value="ECO:0007669"/>
    <property type="project" value="InterPro"/>
</dbReference>
<evidence type="ECO:0000256" key="9">
    <source>
        <dbReference type="PIRSR" id="PIRSR000005-2"/>
    </source>
</evidence>
<keyword evidence="5" id="KW-0574">Periplasm</keyword>
<dbReference type="PROSITE" id="PS51007">
    <property type="entry name" value="CYTC"/>
    <property type="match status" value="2"/>
</dbReference>
<evidence type="ECO:0000256" key="2">
    <source>
        <dbReference type="ARBA" id="ARBA00022448"/>
    </source>
</evidence>
<feature type="domain" description="Cytochrome c" evidence="11">
    <location>
        <begin position="117"/>
        <end position="208"/>
    </location>
</feature>
<evidence type="ECO:0000256" key="8">
    <source>
        <dbReference type="PIRSR" id="PIRSR000005-1"/>
    </source>
</evidence>
<dbReference type="RefSeq" id="WP_155695916.1">
    <property type="nucleotide sequence ID" value="NZ_WOCD01000003.1"/>
</dbReference>
<comment type="PTM">
    <text evidence="8">Binds 2 heme c groups covalently per subunit.</text>
</comment>
<keyword evidence="6" id="KW-0249">Electron transport</keyword>
<dbReference type="Pfam" id="PF13442">
    <property type="entry name" value="Cytochrome_CBB3"/>
    <property type="match status" value="1"/>
</dbReference>
<keyword evidence="4 9" id="KW-0479">Metal-binding</keyword>
<feature type="binding site" description="covalent" evidence="8">
    <location>
        <position position="35"/>
    </location>
    <ligand>
        <name>heme c</name>
        <dbReference type="ChEBI" id="CHEBI:61717"/>
        <label>1</label>
    </ligand>
</feature>
<feature type="binding site" description="covalent" evidence="8">
    <location>
        <position position="141"/>
    </location>
    <ligand>
        <name>heme c</name>
        <dbReference type="ChEBI" id="CHEBI:61717"/>
        <label>2</label>
    </ligand>
</feature>
<sequence length="208" mass="22216">MRNIALSLTMLFGLIGSAQATDGDVEAGKTKSATCAACHGPDGNATIAMYPKIAGQHAGYIYKQLKEFKLAMETGGKEGRMNAVMGGMVMPLSDQDMKDLSAYFASQTMTAGSTPEDVIPAGQALYRGGDMERGIPACQACHGPRGVGQSLAGFPKVSFQHPEYIKSQLELFRSGERANDKNGMMQDIAVKLTDKEIDIISKYMAGLH</sequence>
<dbReference type="InterPro" id="IPR036909">
    <property type="entry name" value="Cyt_c-like_dom_sf"/>
</dbReference>
<evidence type="ECO:0000256" key="1">
    <source>
        <dbReference type="ARBA" id="ARBA00004418"/>
    </source>
</evidence>
<feature type="binding site" description="axial binding residue" evidence="9">
    <location>
        <position position="185"/>
    </location>
    <ligand>
        <name>heme c</name>
        <dbReference type="ChEBI" id="CHEBI:61717"/>
        <label>2</label>
    </ligand>
    <ligandPart>
        <name>Fe</name>
        <dbReference type="ChEBI" id="CHEBI:18248"/>
    </ligandPart>
</feature>
<feature type="signal peptide" evidence="10">
    <location>
        <begin position="1"/>
        <end position="20"/>
    </location>
</feature>
<dbReference type="Pfam" id="PF00034">
    <property type="entry name" value="Cytochrom_C"/>
    <property type="match status" value="1"/>
</dbReference>
<dbReference type="PANTHER" id="PTHR33751">
    <property type="entry name" value="CBB3-TYPE CYTOCHROME C OXIDASE SUBUNIT FIXP"/>
    <property type="match status" value="1"/>
</dbReference>
<reference evidence="12 13" key="1">
    <citation type="submission" date="2019-11" db="EMBL/GenBank/DDBJ databases">
        <title>P. haliotis isolates from Z. marina roots.</title>
        <authorList>
            <person name="Cohen M."/>
            <person name="Jospin G."/>
            <person name="Eisen J.A."/>
            <person name="Coil D.A."/>
        </authorList>
    </citation>
    <scope>NUCLEOTIDE SEQUENCE [LARGE SCALE GENOMIC DNA]</scope>
    <source>
        <strain evidence="12 13">UCD-MCMsp1aY</strain>
    </source>
</reference>
<organism evidence="12 13">
    <name type="scientific">Psychrosphaera haliotis</name>
    <dbReference type="NCBI Taxonomy" id="555083"/>
    <lineage>
        <taxon>Bacteria</taxon>
        <taxon>Pseudomonadati</taxon>
        <taxon>Pseudomonadota</taxon>
        <taxon>Gammaproteobacteria</taxon>
        <taxon>Alteromonadales</taxon>
        <taxon>Pseudoalteromonadaceae</taxon>
        <taxon>Psychrosphaera</taxon>
    </lineage>
</organism>
<dbReference type="InterPro" id="IPR024167">
    <property type="entry name" value="Cytochrome_c4-like"/>
</dbReference>
<keyword evidence="2" id="KW-0813">Transport</keyword>
<feature type="binding site" description="covalent" evidence="8">
    <location>
        <position position="38"/>
    </location>
    <ligand>
        <name>heme c</name>
        <dbReference type="ChEBI" id="CHEBI:61717"/>
        <label>1</label>
    </ligand>
</feature>
<feature type="binding site" description="covalent" evidence="8">
    <location>
        <position position="138"/>
    </location>
    <ligand>
        <name>heme c</name>
        <dbReference type="ChEBI" id="CHEBI:61717"/>
        <label>2</label>
    </ligand>
</feature>
<name>A0A6N8F9D2_9GAMM</name>
<dbReference type="InterPro" id="IPR009056">
    <property type="entry name" value="Cyt_c-like_dom"/>
</dbReference>
<feature type="chain" id="PRO_5027080785" evidence="10">
    <location>
        <begin position="21"/>
        <end position="208"/>
    </location>
</feature>
<keyword evidence="7 9" id="KW-0408">Iron</keyword>
<dbReference type="GO" id="GO:0042597">
    <property type="term" value="C:periplasmic space"/>
    <property type="evidence" value="ECO:0007669"/>
    <property type="project" value="UniProtKB-SubCell"/>
</dbReference>
<dbReference type="PANTHER" id="PTHR33751:SF9">
    <property type="entry name" value="CYTOCHROME C4"/>
    <property type="match status" value="1"/>
</dbReference>
<evidence type="ECO:0000256" key="4">
    <source>
        <dbReference type="ARBA" id="ARBA00022723"/>
    </source>
</evidence>
<evidence type="ECO:0000256" key="7">
    <source>
        <dbReference type="ARBA" id="ARBA00023004"/>
    </source>
</evidence>
<feature type="binding site" description="axial binding residue" evidence="9">
    <location>
        <position position="85"/>
    </location>
    <ligand>
        <name>heme c</name>
        <dbReference type="ChEBI" id="CHEBI:61717"/>
        <label>1</label>
    </ligand>
    <ligandPart>
        <name>Fe</name>
        <dbReference type="ChEBI" id="CHEBI:18248"/>
    </ligandPart>
</feature>
<accession>A0A6N8F9D2</accession>
<comment type="subcellular location">
    <subcellularLocation>
        <location evidence="1">Periplasm</location>
    </subcellularLocation>
</comment>
<evidence type="ECO:0000256" key="5">
    <source>
        <dbReference type="ARBA" id="ARBA00022764"/>
    </source>
</evidence>
<evidence type="ECO:0000313" key="13">
    <source>
        <dbReference type="Proteomes" id="UP000439994"/>
    </source>
</evidence>
<feature type="binding site" description="axial binding residue" evidence="9">
    <location>
        <position position="142"/>
    </location>
    <ligand>
        <name>heme c</name>
        <dbReference type="ChEBI" id="CHEBI:61717"/>
        <label>2</label>
    </ligand>
    <ligandPart>
        <name>Fe</name>
        <dbReference type="ChEBI" id="CHEBI:18248"/>
    </ligandPart>
</feature>
<keyword evidence="13" id="KW-1185">Reference proteome</keyword>
<keyword evidence="10" id="KW-0732">Signal</keyword>
<dbReference type="Gene3D" id="1.10.760.10">
    <property type="entry name" value="Cytochrome c-like domain"/>
    <property type="match status" value="2"/>
</dbReference>
<dbReference type="Proteomes" id="UP000439994">
    <property type="component" value="Unassembled WGS sequence"/>
</dbReference>
<feature type="domain" description="Cytochrome c" evidence="11">
    <location>
        <begin position="23"/>
        <end position="108"/>
    </location>
</feature>